<dbReference type="RefSeq" id="WP_209705873.1">
    <property type="nucleotide sequence ID" value="NZ_JAFIDA010000001.1"/>
</dbReference>
<accession>A0A940PT81</accession>
<comment type="caution">
    <text evidence="1">The sequence shown here is derived from an EMBL/GenBank/DDBJ whole genome shotgun (WGS) entry which is preliminary data.</text>
</comment>
<dbReference type="AlphaFoldDB" id="A0A940PT81"/>
<keyword evidence="2" id="KW-1185">Reference proteome</keyword>
<gene>
    <name evidence="1" type="ORF">JOF28_002296</name>
</gene>
<reference evidence="1" key="1">
    <citation type="submission" date="2021-02" db="EMBL/GenBank/DDBJ databases">
        <title>Sequencing the genomes of 1000 actinobacteria strains.</title>
        <authorList>
            <person name="Klenk H.-P."/>
        </authorList>
    </citation>
    <scope>NUCLEOTIDE SEQUENCE</scope>
    <source>
        <strain evidence="1">DSM 22850</strain>
    </source>
</reference>
<dbReference type="EMBL" id="JAFIDA010000001">
    <property type="protein sequence ID" value="MBP1327064.1"/>
    <property type="molecule type" value="Genomic_DNA"/>
</dbReference>
<evidence type="ECO:0000313" key="1">
    <source>
        <dbReference type="EMBL" id="MBP1327064.1"/>
    </source>
</evidence>
<name>A0A940PT81_9MICO</name>
<evidence type="ECO:0008006" key="3">
    <source>
        <dbReference type="Google" id="ProtNLM"/>
    </source>
</evidence>
<organism evidence="1 2">
    <name type="scientific">Leucobacter exalbidus</name>
    <dbReference type="NCBI Taxonomy" id="662960"/>
    <lineage>
        <taxon>Bacteria</taxon>
        <taxon>Bacillati</taxon>
        <taxon>Actinomycetota</taxon>
        <taxon>Actinomycetes</taxon>
        <taxon>Micrococcales</taxon>
        <taxon>Microbacteriaceae</taxon>
        <taxon>Leucobacter</taxon>
    </lineage>
</organism>
<proteinExistence type="predicted"/>
<evidence type="ECO:0000313" key="2">
    <source>
        <dbReference type="Proteomes" id="UP000675163"/>
    </source>
</evidence>
<protein>
    <recommendedName>
        <fullName evidence="3">Excreted virulence factor EspC, type VII ESX diderm</fullName>
    </recommendedName>
</protein>
<dbReference type="Proteomes" id="UP000675163">
    <property type="component" value="Unassembled WGS sequence"/>
</dbReference>
<sequence length="104" mass="10153">MNDRLGFTDAALDTAASTCEAANEALAVPARMTTPALSGVTDLPARVGEFVSTLAIACAVLGSSASSVGRSVLACKQGSDDADAQAAAALASATLPAPAGYRAP</sequence>